<keyword evidence="4" id="KW-1133">Transmembrane helix</keyword>
<dbReference type="EC" id="2.7.7.65" evidence="1"/>
<feature type="transmembrane region" description="Helical" evidence="4">
    <location>
        <begin position="334"/>
        <end position="355"/>
    </location>
</feature>
<dbReference type="Proteomes" id="UP001501565">
    <property type="component" value="Unassembled WGS sequence"/>
</dbReference>
<accession>A0ABP7MVB6</accession>
<dbReference type="Pfam" id="PF09084">
    <property type="entry name" value="NMT1"/>
    <property type="match status" value="1"/>
</dbReference>
<gene>
    <name evidence="6" type="ORF">GCM10022277_29590</name>
</gene>
<evidence type="ECO:0000256" key="3">
    <source>
        <dbReference type="SAM" id="Coils"/>
    </source>
</evidence>
<dbReference type="Pfam" id="PF00990">
    <property type="entry name" value="GGDEF"/>
    <property type="match status" value="1"/>
</dbReference>
<dbReference type="SMART" id="SM00267">
    <property type="entry name" value="GGDEF"/>
    <property type="match status" value="1"/>
</dbReference>
<dbReference type="InterPro" id="IPR029787">
    <property type="entry name" value="Nucleotide_cyclase"/>
</dbReference>
<name>A0ABP7MVB6_9GAMM</name>
<dbReference type="InterPro" id="IPR050469">
    <property type="entry name" value="Diguanylate_Cyclase"/>
</dbReference>
<evidence type="ECO:0000313" key="6">
    <source>
        <dbReference type="EMBL" id="GAA3930946.1"/>
    </source>
</evidence>
<evidence type="ECO:0000256" key="2">
    <source>
        <dbReference type="ARBA" id="ARBA00034247"/>
    </source>
</evidence>
<sequence length="542" mass="61482">MVFTLHLVFSESSFAETQTSPEVSLKSESLKPIKVQLKWLHQFQFAGYYMALEKGYYRAFGLDVQLIERNPDSVPIDRLLSDNVDFVVADAGVLIYRSMGVPVVALAAVFQQSPLALLTRSDVGIKTLEDMKGKKLRISRGFNDIELRSMLGTANLTVNDFAQVVSTQSIEEFIQGSIDGLNIYTTNEPFKLLEEGINFQVFQPKDYGVDFYGDVLITTETIIESDPAMVDEFRKATLKGWRDAVTNPEEAIDLILNKYNTQQKSREFIEFEAKETIKLILPSVVPIGFMSRDRWHSIEAIFKKQGKMNRDINYDRFIYIPPDERSLLSVLKQYTLEIAAGGLILLSIFVAGYIWNLRIQVQKATEDIRLAKNKAEKEARTDTLTDLPNRRHFMEVFTRDVEQAQRHGLPFSLILADIDHFKNVNDNYGHAAGDESLKEVGKVLRSNARLGDCYARVGGEEFVIGCPNTSEEQARLLAERLCKALESKEVMYENKSLRLTMSFGLSSLSGEESKDELFNHADEALYSAKQGGRNRVEVYKKH</sequence>
<dbReference type="SUPFAM" id="SSF53850">
    <property type="entry name" value="Periplasmic binding protein-like II"/>
    <property type="match status" value="1"/>
</dbReference>
<feature type="domain" description="GGDEF" evidence="5">
    <location>
        <begin position="409"/>
        <end position="541"/>
    </location>
</feature>
<dbReference type="Gene3D" id="3.40.190.10">
    <property type="entry name" value="Periplasmic binding protein-like II"/>
    <property type="match status" value="2"/>
</dbReference>
<dbReference type="PANTHER" id="PTHR45138">
    <property type="entry name" value="REGULATORY COMPONENTS OF SENSORY TRANSDUCTION SYSTEM"/>
    <property type="match status" value="1"/>
</dbReference>
<keyword evidence="4" id="KW-0472">Membrane</keyword>
<keyword evidence="7" id="KW-1185">Reference proteome</keyword>
<dbReference type="NCBIfam" id="TIGR00254">
    <property type="entry name" value="GGDEF"/>
    <property type="match status" value="1"/>
</dbReference>
<dbReference type="InterPro" id="IPR015168">
    <property type="entry name" value="SsuA/THI5"/>
</dbReference>
<dbReference type="PANTHER" id="PTHR45138:SF9">
    <property type="entry name" value="DIGUANYLATE CYCLASE DGCM-RELATED"/>
    <property type="match status" value="1"/>
</dbReference>
<comment type="catalytic activity">
    <reaction evidence="2">
        <text>2 GTP = 3',3'-c-di-GMP + 2 diphosphate</text>
        <dbReference type="Rhea" id="RHEA:24898"/>
        <dbReference type="ChEBI" id="CHEBI:33019"/>
        <dbReference type="ChEBI" id="CHEBI:37565"/>
        <dbReference type="ChEBI" id="CHEBI:58805"/>
        <dbReference type="EC" id="2.7.7.65"/>
    </reaction>
</comment>
<proteinExistence type="predicted"/>
<reference evidence="7" key="1">
    <citation type="journal article" date="2019" name="Int. J. Syst. Evol. Microbiol.">
        <title>The Global Catalogue of Microorganisms (GCM) 10K type strain sequencing project: providing services to taxonomists for standard genome sequencing and annotation.</title>
        <authorList>
            <consortium name="The Broad Institute Genomics Platform"/>
            <consortium name="The Broad Institute Genome Sequencing Center for Infectious Disease"/>
            <person name="Wu L."/>
            <person name="Ma J."/>
        </authorList>
    </citation>
    <scope>NUCLEOTIDE SEQUENCE [LARGE SCALE GENOMIC DNA]</scope>
    <source>
        <strain evidence="7">JCM 17551</strain>
    </source>
</reference>
<dbReference type="SUPFAM" id="SSF55073">
    <property type="entry name" value="Nucleotide cyclase"/>
    <property type="match status" value="1"/>
</dbReference>
<dbReference type="InterPro" id="IPR000160">
    <property type="entry name" value="GGDEF_dom"/>
</dbReference>
<dbReference type="InterPro" id="IPR043128">
    <property type="entry name" value="Rev_trsase/Diguanyl_cyclase"/>
</dbReference>
<keyword evidence="4" id="KW-0812">Transmembrane</keyword>
<protein>
    <recommendedName>
        <fullName evidence="1">diguanylate cyclase</fullName>
        <ecNumber evidence="1">2.7.7.65</ecNumber>
    </recommendedName>
</protein>
<evidence type="ECO:0000259" key="5">
    <source>
        <dbReference type="PROSITE" id="PS50887"/>
    </source>
</evidence>
<evidence type="ECO:0000256" key="4">
    <source>
        <dbReference type="SAM" id="Phobius"/>
    </source>
</evidence>
<dbReference type="CDD" id="cd01949">
    <property type="entry name" value="GGDEF"/>
    <property type="match status" value="1"/>
</dbReference>
<dbReference type="PROSITE" id="PS50887">
    <property type="entry name" value="GGDEF"/>
    <property type="match status" value="1"/>
</dbReference>
<evidence type="ECO:0000313" key="7">
    <source>
        <dbReference type="Proteomes" id="UP001501565"/>
    </source>
</evidence>
<organism evidence="6 7">
    <name type="scientific">Litoribacillus peritrichatus</name>
    <dbReference type="NCBI Taxonomy" id="718191"/>
    <lineage>
        <taxon>Bacteria</taxon>
        <taxon>Pseudomonadati</taxon>
        <taxon>Pseudomonadota</taxon>
        <taxon>Gammaproteobacteria</taxon>
        <taxon>Oceanospirillales</taxon>
        <taxon>Oceanospirillaceae</taxon>
        <taxon>Litoribacillus</taxon>
    </lineage>
</organism>
<feature type="coiled-coil region" evidence="3">
    <location>
        <begin position="354"/>
        <end position="381"/>
    </location>
</feature>
<dbReference type="Gene3D" id="3.30.70.270">
    <property type="match status" value="1"/>
</dbReference>
<comment type="caution">
    <text evidence="6">The sequence shown here is derived from an EMBL/GenBank/DDBJ whole genome shotgun (WGS) entry which is preliminary data.</text>
</comment>
<evidence type="ECO:0000256" key="1">
    <source>
        <dbReference type="ARBA" id="ARBA00012528"/>
    </source>
</evidence>
<keyword evidence="3" id="KW-0175">Coiled coil</keyword>
<dbReference type="EMBL" id="BAABBN010000007">
    <property type="protein sequence ID" value="GAA3930946.1"/>
    <property type="molecule type" value="Genomic_DNA"/>
</dbReference>